<keyword evidence="5" id="KW-0472">Membrane</keyword>
<keyword evidence="2 7" id="KW-0645">Protease</keyword>
<evidence type="ECO:0000259" key="6">
    <source>
        <dbReference type="SMART" id="SM00228"/>
    </source>
</evidence>
<feature type="domain" description="PDZ" evidence="6">
    <location>
        <begin position="270"/>
        <end position="338"/>
    </location>
</feature>
<reference evidence="7" key="1">
    <citation type="submission" date="2023-07" db="EMBL/GenBank/DDBJ databases">
        <authorList>
            <person name="Kim M."/>
        </authorList>
    </citation>
    <scope>NUCLEOTIDE SEQUENCE</scope>
    <source>
        <strain evidence="7">BIUV-7</strain>
    </source>
</reference>
<evidence type="ECO:0000256" key="4">
    <source>
        <dbReference type="ARBA" id="ARBA00022825"/>
    </source>
</evidence>
<dbReference type="InterPro" id="IPR001478">
    <property type="entry name" value="PDZ"/>
</dbReference>
<dbReference type="Proteomes" id="UP001169764">
    <property type="component" value="Unassembled WGS sequence"/>
</dbReference>
<dbReference type="Pfam" id="PF00595">
    <property type="entry name" value="PDZ"/>
    <property type="match status" value="1"/>
</dbReference>
<dbReference type="SUPFAM" id="SSF50494">
    <property type="entry name" value="Trypsin-like serine proteases"/>
    <property type="match status" value="1"/>
</dbReference>
<dbReference type="Gene3D" id="2.40.10.120">
    <property type="match status" value="1"/>
</dbReference>
<feature type="transmembrane region" description="Helical" evidence="5">
    <location>
        <begin position="21"/>
        <end position="42"/>
    </location>
</feature>
<protein>
    <submittedName>
        <fullName evidence="7">S1C family serine protease</fullName>
        <ecNumber evidence="7">3.4.21.-</ecNumber>
    </submittedName>
</protein>
<keyword evidence="5" id="KW-1133">Transmembrane helix</keyword>
<dbReference type="EMBL" id="JAUOTP010000001">
    <property type="protein sequence ID" value="MDO6412880.1"/>
    <property type="molecule type" value="Genomic_DNA"/>
</dbReference>
<sequence length="349" mass="36069">MIEATHPDALNTRNRPWRRRIAQGLGVTGLIAVGIVFGAKLWQPIQSVEQRVTTPIRDVVKRASPLEQLPDSAAAACPAIVSLRVPGLQGPAPQGVLISGNGLVVTSAAVPAGLTFDAWLDGRKLQGKVEAQDPLTGISLVKLDGIDLPSLALGDPDIAPPGSWGFTLASPNGSGCIVEQATVASDFATDGATQDYYLRIHGTGDAPPDGTPFLGADGRVVALAQAGLGDGGRPDRFLPADLVTITISRLMRTADVAPPPFGLVAEDLSPILAARLGADRGRGAVVVHVAKGSIAEASRLRIGDVILSAGRTPISSASELARVLGGSDPVEMIVSRGRDRAQLVFTLTP</sequence>
<organism evidence="7 8">
    <name type="scientific">Sphingomonas natans</name>
    <dbReference type="NCBI Taxonomy" id="3063330"/>
    <lineage>
        <taxon>Bacteria</taxon>
        <taxon>Pseudomonadati</taxon>
        <taxon>Pseudomonadota</taxon>
        <taxon>Alphaproteobacteria</taxon>
        <taxon>Sphingomonadales</taxon>
        <taxon>Sphingomonadaceae</taxon>
        <taxon>Sphingomonas</taxon>
    </lineage>
</organism>
<evidence type="ECO:0000256" key="1">
    <source>
        <dbReference type="ARBA" id="ARBA00010541"/>
    </source>
</evidence>
<dbReference type="InterPro" id="IPR001940">
    <property type="entry name" value="Peptidase_S1C"/>
</dbReference>
<evidence type="ECO:0000256" key="5">
    <source>
        <dbReference type="SAM" id="Phobius"/>
    </source>
</evidence>
<dbReference type="RefSeq" id="WP_303539213.1">
    <property type="nucleotide sequence ID" value="NZ_JAUOTP010000001.1"/>
</dbReference>
<evidence type="ECO:0000313" key="8">
    <source>
        <dbReference type="Proteomes" id="UP001169764"/>
    </source>
</evidence>
<evidence type="ECO:0000256" key="3">
    <source>
        <dbReference type="ARBA" id="ARBA00022801"/>
    </source>
</evidence>
<proteinExistence type="inferred from homology"/>
<evidence type="ECO:0000256" key="2">
    <source>
        <dbReference type="ARBA" id="ARBA00022670"/>
    </source>
</evidence>
<keyword evidence="8" id="KW-1185">Reference proteome</keyword>
<keyword evidence="5" id="KW-0812">Transmembrane</keyword>
<dbReference type="Gene3D" id="2.30.42.10">
    <property type="match status" value="1"/>
</dbReference>
<dbReference type="GO" id="GO:0008233">
    <property type="term" value="F:peptidase activity"/>
    <property type="evidence" value="ECO:0007669"/>
    <property type="project" value="UniProtKB-KW"/>
</dbReference>
<comment type="similarity">
    <text evidence="1">Belongs to the peptidase S1C family.</text>
</comment>
<dbReference type="SMART" id="SM00228">
    <property type="entry name" value="PDZ"/>
    <property type="match status" value="1"/>
</dbReference>
<dbReference type="PANTHER" id="PTHR22939:SF129">
    <property type="entry name" value="SERINE PROTEASE HTRA2, MITOCHONDRIAL"/>
    <property type="match status" value="1"/>
</dbReference>
<keyword evidence="4" id="KW-0720">Serine protease</keyword>
<keyword evidence="3 7" id="KW-0378">Hydrolase</keyword>
<dbReference type="GO" id="GO:0006508">
    <property type="term" value="P:proteolysis"/>
    <property type="evidence" value="ECO:0007669"/>
    <property type="project" value="UniProtKB-KW"/>
</dbReference>
<evidence type="ECO:0000313" key="7">
    <source>
        <dbReference type="EMBL" id="MDO6412880.1"/>
    </source>
</evidence>
<dbReference type="Pfam" id="PF13365">
    <property type="entry name" value="Trypsin_2"/>
    <property type="match status" value="1"/>
</dbReference>
<dbReference type="InterPro" id="IPR036034">
    <property type="entry name" value="PDZ_sf"/>
</dbReference>
<dbReference type="PANTHER" id="PTHR22939">
    <property type="entry name" value="SERINE PROTEASE FAMILY S1C HTRA-RELATED"/>
    <property type="match status" value="1"/>
</dbReference>
<dbReference type="EC" id="3.4.21.-" evidence="7"/>
<dbReference type="InterPro" id="IPR009003">
    <property type="entry name" value="Peptidase_S1_PA"/>
</dbReference>
<dbReference type="PRINTS" id="PR00834">
    <property type="entry name" value="PROTEASES2C"/>
</dbReference>
<gene>
    <name evidence="7" type="ORF">Q4F19_00650</name>
</gene>
<dbReference type="SUPFAM" id="SSF50156">
    <property type="entry name" value="PDZ domain-like"/>
    <property type="match status" value="1"/>
</dbReference>
<accession>A0ABT8Y3K1</accession>
<name>A0ABT8Y3K1_9SPHN</name>
<comment type="caution">
    <text evidence="7">The sequence shown here is derived from an EMBL/GenBank/DDBJ whole genome shotgun (WGS) entry which is preliminary data.</text>
</comment>